<proteinExistence type="predicted"/>
<gene>
    <name evidence="1" type="ORF">HLH13_00610</name>
</gene>
<dbReference type="RefSeq" id="WP_171543493.1">
    <property type="nucleotide sequence ID" value="NZ_JABERG010000001.1"/>
</dbReference>
<evidence type="ECO:0000313" key="1">
    <source>
        <dbReference type="EMBL" id="NNH86234.1"/>
    </source>
</evidence>
<sequence length="64" mass="7223">MTKEELIALVESQKDVYGIKSFSLEDRYYSAGVKRGYESAAAAYIKNLIERYPDLIQGGNTKTE</sequence>
<accession>A0ABX1UXW1</accession>
<keyword evidence="2" id="KW-1185">Reference proteome</keyword>
<organism evidence="1 2">
    <name type="scientific">Acinetobacter terrae</name>
    <dbReference type="NCBI Taxonomy" id="2731247"/>
    <lineage>
        <taxon>Bacteria</taxon>
        <taxon>Pseudomonadati</taxon>
        <taxon>Pseudomonadota</taxon>
        <taxon>Gammaproteobacteria</taxon>
        <taxon>Moraxellales</taxon>
        <taxon>Moraxellaceae</taxon>
        <taxon>Acinetobacter</taxon>
        <taxon>Acinetobacter Taxon 24</taxon>
    </lineage>
</organism>
<reference evidence="1 2" key="1">
    <citation type="submission" date="2020-04" db="EMBL/GenBank/DDBJ databases">
        <title>Acinetobacter Taxon 24.</title>
        <authorList>
            <person name="Nemec A."/>
            <person name="Radolfova-Krizova L."/>
            <person name="Higgins P.G."/>
            <person name="Spanelova P."/>
        </authorList>
    </citation>
    <scope>NUCLEOTIDE SEQUENCE [LARGE SCALE GENOMIC DNA]</scope>
    <source>
        <strain evidence="1 2">ANC 4279</strain>
    </source>
</reference>
<comment type="caution">
    <text evidence="1">The sequence shown here is derived from an EMBL/GenBank/DDBJ whole genome shotgun (WGS) entry which is preliminary data.</text>
</comment>
<protein>
    <submittedName>
        <fullName evidence="1">Uncharacterized protein</fullName>
    </submittedName>
</protein>
<dbReference type="Proteomes" id="UP000546536">
    <property type="component" value="Unassembled WGS sequence"/>
</dbReference>
<name>A0ABX1UXW1_9GAMM</name>
<dbReference type="EMBL" id="JABERG010000001">
    <property type="protein sequence ID" value="NNH86234.1"/>
    <property type="molecule type" value="Genomic_DNA"/>
</dbReference>
<evidence type="ECO:0000313" key="2">
    <source>
        <dbReference type="Proteomes" id="UP000546536"/>
    </source>
</evidence>